<evidence type="ECO:0000313" key="2">
    <source>
        <dbReference type="EMBL" id="VDZ58290.1"/>
    </source>
</evidence>
<dbReference type="KEGG" id="sof:NCTC11214_02734"/>
<evidence type="ECO:0000256" key="1">
    <source>
        <dbReference type="SAM" id="MobiDB-lite"/>
    </source>
</evidence>
<gene>
    <name evidence="2" type="ORF">NCTC11214_02734</name>
</gene>
<organism evidence="2 3">
    <name type="scientific">Serratia odorifera</name>
    <dbReference type="NCBI Taxonomy" id="618"/>
    <lineage>
        <taxon>Bacteria</taxon>
        <taxon>Pseudomonadati</taxon>
        <taxon>Pseudomonadota</taxon>
        <taxon>Gammaproteobacteria</taxon>
        <taxon>Enterobacterales</taxon>
        <taxon>Yersiniaceae</taxon>
        <taxon>Serratia</taxon>
    </lineage>
</organism>
<sequence>MPLNRDKQAQVIRTGSERSGSISGWPTVPLGCTGDLITMGRYDNLMMSLTLRCLGITNRGFMAGIALNED</sequence>
<accession>A0A3S4DJN0</accession>
<feature type="region of interest" description="Disordered" evidence="1">
    <location>
        <begin position="1"/>
        <end position="22"/>
    </location>
</feature>
<dbReference type="AlphaFoldDB" id="A0A3S4DJN0"/>
<proteinExistence type="predicted"/>
<name>A0A3S4DJN0_SEROD</name>
<protein>
    <submittedName>
        <fullName evidence="2">Uncharacterized protein</fullName>
    </submittedName>
</protein>
<evidence type="ECO:0000313" key="3">
    <source>
        <dbReference type="Proteomes" id="UP000281391"/>
    </source>
</evidence>
<feature type="compositionally biased region" description="Polar residues" evidence="1">
    <location>
        <begin position="11"/>
        <end position="22"/>
    </location>
</feature>
<reference evidence="2 3" key="1">
    <citation type="submission" date="2018-12" db="EMBL/GenBank/DDBJ databases">
        <authorList>
            <consortium name="Pathogen Informatics"/>
        </authorList>
    </citation>
    <scope>NUCLEOTIDE SEQUENCE [LARGE SCALE GENOMIC DNA]</scope>
    <source>
        <strain evidence="2 3">NCTC11214</strain>
    </source>
</reference>
<dbReference type="EMBL" id="LR134117">
    <property type="protein sequence ID" value="VDZ58290.1"/>
    <property type="molecule type" value="Genomic_DNA"/>
</dbReference>
<dbReference type="Proteomes" id="UP000281391">
    <property type="component" value="Chromosome"/>
</dbReference>